<dbReference type="GO" id="GO:0016020">
    <property type="term" value="C:membrane"/>
    <property type="evidence" value="ECO:0007669"/>
    <property type="project" value="UniProtKB-SubCell"/>
</dbReference>
<name>A0A4Z2D2L9_SCHJA</name>
<keyword evidence="4 6" id="KW-0472">Membrane</keyword>
<dbReference type="AlphaFoldDB" id="A0A4Z2D2L9"/>
<accession>A0A4Z2D2L9</accession>
<dbReference type="InterPro" id="IPR001902">
    <property type="entry name" value="SLC26A/SulP_fam"/>
</dbReference>
<evidence type="ECO:0000256" key="5">
    <source>
        <dbReference type="SAM" id="MobiDB-lite"/>
    </source>
</evidence>
<feature type="transmembrane region" description="Helical" evidence="6">
    <location>
        <begin position="211"/>
        <end position="233"/>
    </location>
</feature>
<dbReference type="Proteomes" id="UP000311919">
    <property type="component" value="Unassembled WGS sequence"/>
</dbReference>
<dbReference type="EMBL" id="SKCS01000343">
    <property type="protein sequence ID" value="TNN10686.1"/>
    <property type="molecule type" value="Genomic_DNA"/>
</dbReference>
<protein>
    <submittedName>
        <fullName evidence="8">Prestin</fullName>
    </submittedName>
</protein>
<dbReference type="STRING" id="6182.A0A4Z2D2L9"/>
<evidence type="ECO:0000256" key="4">
    <source>
        <dbReference type="ARBA" id="ARBA00023136"/>
    </source>
</evidence>
<proteinExistence type="predicted"/>
<dbReference type="OrthoDB" id="288203at2759"/>
<evidence type="ECO:0000313" key="9">
    <source>
        <dbReference type="Proteomes" id="UP000311919"/>
    </source>
</evidence>
<evidence type="ECO:0000256" key="3">
    <source>
        <dbReference type="ARBA" id="ARBA00022989"/>
    </source>
</evidence>
<dbReference type="InterPro" id="IPR011547">
    <property type="entry name" value="SLC26A/SulP_dom"/>
</dbReference>
<dbReference type="InterPro" id="IPR036513">
    <property type="entry name" value="STAS_dom_sf"/>
</dbReference>
<comment type="caution">
    <text evidence="8">The sequence shown here is derived from an EMBL/GenBank/DDBJ whole genome shotgun (WGS) entry which is preliminary data.</text>
</comment>
<feature type="transmembrane region" description="Helical" evidence="6">
    <location>
        <begin position="324"/>
        <end position="346"/>
    </location>
</feature>
<organism evidence="8 9">
    <name type="scientific">Schistosoma japonicum</name>
    <name type="common">Blood fluke</name>
    <dbReference type="NCBI Taxonomy" id="6182"/>
    <lineage>
        <taxon>Eukaryota</taxon>
        <taxon>Metazoa</taxon>
        <taxon>Spiralia</taxon>
        <taxon>Lophotrochozoa</taxon>
        <taxon>Platyhelminthes</taxon>
        <taxon>Trematoda</taxon>
        <taxon>Digenea</taxon>
        <taxon>Strigeidida</taxon>
        <taxon>Schistosomatoidea</taxon>
        <taxon>Schistosomatidae</taxon>
        <taxon>Schistosoma</taxon>
    </lineage>
</organism>
<dbReference type="SUPFAM" id="SSF52091">
    <property type="entry name" value="SpoIIaa-like"/>
    <property type="match status" value="1"/>
</dbReference>
<keyword evidence="3 6" id="KW-1133">Transmembrane helix</keyword>
<feature type="transmembrane region" description="Helical" evidence="6">
    <location>
        <begin position="450"/>
        <end position="470"/>
    </location>
</feature>
<feature type="transmembrane region" description="Helical" evidence="6">
    <location>
        <begin position="476"/>
        <end position="507"/>
    </location>
</feature>
<feature type="transmembrane region" description="Helical" evidence="6">
    <location>
        <begin position="91"/>
        <end position="108"/>
    </location>
</feature>
<feature type="domain" description="STAS" evidence="7">
    <location>
        <begin position="531"/>
        <end position="723"/>
    </location>
</feature>
<comment type="subcellular location">
    <subcellularLocation>
        <location evidence="1">Membrane</location>
        <topology evidence="1">Multi-pass membrane protein</topology>
    </subcellularLocation>
</comment>
<dbReference type="Gene3D" id="3.30.750.24">
    <property type="entry name" value="STAS domain"/>
    <property type="match status" value="1"/>
</dbReference>
<reference evidence="8 9" key="1">
    <citation type="submission" date="2019-03" db="EMBL/GenBank/DDBJ databases">
        <title>An improved genome assembly of the fluke Schistosoma japonicum.</title>
        <authorList>
            <person name="Hu W."/>
            <person name="Luo F."/>
            <person name="Yin M."/>
            <person name="Mo X."/>
            <person name="Sun C."/>
            <person name="Wu Q."/>
            <person name="Zhu B."/>
            <person name="Xiang M."/>
            <person name="Wang J."/>
            <person name="Wang Y."/>
            <person name="Zhang T."/>
            <person name="Xu B."/>
            <person name="Zheng H."/>
            <person name="Feng Z."/>
        </authorList>
    </citation>
    <scope>NUCLEOTIDE SEQUENCE [LARGE SCALE GENOMIC DNA]</scope>
    <source>
        <strain evidence="8">HuSjv2</strain>
        <tissue evidence="8">Worms</tissue>
    </source>
</reference>
<keyword evidence="2 6" id="KW-0812">Transmembrane</keyword>
<dbReference type="PANTHER" id="PTHR11814">
    <property type="entry name" value="SULFATE TRANSPORTER"/>
    <property type="match status" value="1"/>
</dbReference>
<dbReference type="Pfam" id="PF01740">
    <property type="entry name" value="STAS"/>
    <property type="match status" value="1"/>
</dbReference>
<gene>
    <name evidence="8" type="ORF">EWB00_005203</name>
</gene>
<keyword evidence="9" id="KW-1185">Reference proteome</keyword>
<dbReference type="InterPro" id="IPR002645">
    <property type="entry name" value="STAS_dom"/>
</dbReference>
<evidence type="ECO:0000259" key="7">
    <source>
        <dbReference type="PROSITE" id="PS50801"/>
    </source>
</evidence>
<evidence type="ECO:0000256" key="6">
    <source>
        <dbReference type="SAM" id="Phobius"/>
    </source>
</evidence>
<feature type="region of interest" description="Disordered" evidence="5">
    <location>
        <begin position="582"/>
        <end position="606"/>
    </location>
</feature>
<evidence type="ECO:0000313" key="8">
    <source>
        <dbReference type="EMBL" id="TNN10686.1"/>
    </source>
</evidence>
<dbReference type="GO" id="GO:0055085">
    <property type="term" value="P:transmembrane transport"/>
    <property type="evidence" value="ECO:0007669"/>
    <property type="project" value="InterPro"/>
</dbReference>
<dbReference type="Pfam" id="PF00916">
    <property type="entry name" value="Sulfate_transp"/>
    <property type="match status" value="1"/>
</dbReference>
<sequence>MPVINSRLDPQTKVLIYPYPCKQNSTNVNMRESKMSNNHKDTDNILLERKYSITREIYNVDKFLQHHPKSSEKHEKFSQHKILKSCTCSKFANLLSFIFPFYSVLVPFYNLRSFVLDCIAGLTLSIVHIPQGMAYGVLAGVKPINGLYTSFFPALIYFFFGTSRHVSIGTFSVVSLLTADPVDRLISTLDVNNRSLEKYQVFNENQQIDDFRLQIVVTVCILAGLFQLVLGIVRLDVLVVYISEPLLGGFTCASAIHVFSSQLNGLFGIKLNRATGPFRIFYIMKNFIYIVKETNITTLLISLICIFIVWCFKHYINPKVSTKIHFTIPIELIVLVIGTVVSKFYLLNQRYGVSIVGEIPVGLPSPLLPDVRLVPEVLMESVIVSFVSLATTISLIKAYAKKGGYNVGYTQEFCALGLCNVISGFFRCQPASGALARTSVAYGVGMCSQIASLVSCCILLLVITVIGQFLQTVPMLIWLVTFLATALIDVPLGLLIGLCFSLLTVLYRTQSTYYYELGQIPNTNIYVDLAKYDEAVKLPKIIILKYGGPLYYANAESFQNWINRLTHIDPYKVVKYRQHNKQQQEQYQRRKQRKLNSNSHNRQHHVVRSQPPFVKNLTKHMKPKKKDCEEFPNDLELVTDVKDCDPTDHLKFIIIDISSWIYLDVVGMRTVTDLVRSYSEVNIRILFTVCDPQIQSVLTSGSLTLSQFQHNSFMSIHDAVIYCQGILSTTTTSTNLDTTDHSTEEKELHLPIENLSIDYADSSDPVEDVISDSVTTTKL</sequence>
<feature type="transmembrane region" description="Helical" evidence="6">
    <location>
        <begin position="287"/>
        <end position="312"/>
    </location>
</feature>
<evidence type="ECO:0000256" key="1">
    <source>
        <dbReference type="ARBA" id="ARBA00004141"/>
    </source>
</evidence>
<dbReference type="PROSITE" id="PS50801">
    <property type="entry name" value="STAS"/>
    <property type="match status" value="1"/>
</dbReference>
<feature type="transmembrane region" description="Helical" evidence="6">
    <location>
        <begin position="114"/>
        <end position="138"/>
    </location>
</feature>
<feature type="transmembrane region" description="Helical" evidence="6">
    <location>
        <begin position="150"/>
        <end position="177"/>
    </location>
</feature>
<evidence type="ECO:0000256" key="2">
    <source>
        <dbReference type="ARBA" id="ARBA00022692"/>
    </source>
</evidence>